<feature type="compositionally biased region" description="Polar residues" evidence="4">
    <location>
        <begin position="37"/>
        <end position="47"/>
    </location>
</feature>
<dbReference type="EMBL" id="JBBWWR010000005">
    <property type="protein sequence ID" value="KAK8967182.1"/>
    <property type="molecule type" value="Genomic_DNA"/>
</dbReference>
<dbReference type="SMART" id="SM00744">
    <property type="entry name" value="RINGv"/>
    <property type="match status" value="1"/>
</dbReference>
<feature type="transmembrane region" description="Helical" evidence="5">
    <location>
        <begin position="431"/>
        <end position="455"/>
    </location>
</feature>
<sequence length="497" mass="54979">MDSSRYPPPPPPPTPSAPPHSPTKPPPHPSQHESETEQTYLQALNQDDSSRGEIVSSQRPRRPNLSSLEIPGRSLEKSTLHSTRTNIPPSATPTSTRAGLPPRPPSVRAKSSISNLPPQWSRINNSTPNGDRITLLMPVTSPQEPNKPSILRTFSRQLFLSPKMAHSLPVTPFGNSCAQSARDRHVIDIPTLDKPKGQKQIVRSLSTPRNAKGRSLRIVDSPCLIRIVPVTPCPVHAGNVKEVEIAEETNDEDEGEDILEEEAICRICFVELGEGGETLKMACSCKGELALAHEECAIKWFSLKGNKICEVCKSDVQNLPVTLLRLPSARYTDTNTIPEREDPHHRMWQDIPLLSMVSMLAYFCFIEQLLVDEMGSQTLALSVPFSCLLGVLSSFISCTMVNQVFIWAYASVQFAIVVFFAHIFYTLLRIVAIFSILLSSFTGFGVVIGVTILAVEYMRWRTRRNQLIVRNGLLQQPSANNGDAEHGDDALRQEAAS</sequence>
<keyword evidence="8" id="KW-1185">Reference proteome</keyword>
<organism evidence="7 8">
    <name type="scientific">Platanthera guangdongensis</name>
    <dbReference type="NCBI Taxonomy" id="2320717"/>
    <lineage>
        <taxon>Eukaryota</taxon>
        <taxon>Viridiplantae</taxon>
        <taxon>Streptophyta</taxon>
        <taxon>Embryophyta</taxon>
        <taxon>Tracheophyta</taxon>
        <taxon>Spermatophyta</taxon>
        <taxon>Magnoliopsida</taxon>
        <taxon>Liliopsida</taxon>
        <taxon>Asparagales</taxon>
        <taxon>Orchidaceae</taxon>
        <taxon>Orchidoideae</taxon>
        <taxon>Orchideae</taxon>
        <taxon>Orchidinae</taxon>
        <taxon>Platanthera</taxon>
    </lineage>
</organism>
<reference evidence="7 8" key="1">
    <citation type="journal article" date="2022" name="Nat. Plants">
        <title>Genomes of leafy and leafless Platanthera orchids illuminate the evolution of mycoheterotrophy.</title>
        <authorList>
            <person name="Li M.H."/>
            <person name="Liu K.W."/>
            <person name="Li Z."/>
            <person name="Lu H.C."/>
            <person name="Ye Q.L."/>
            <person name="Zhang D."/>
            <person name="Wang J.Y."/>
            <person name="Li Y.F."/>
            <person name="Zhong Z.M."/>
            <person name="Liu X."/>
            <person name="Yu X."/>
            <person name="Liu D.K."/>
            <person name="Tu X.D."/>
            <person name="Liu B."/>
            <person name="Hao Y."/>
            <person name="Liao X.Y."/>
            <person name="Jiang Y.T."/>
            <person name="Sun W.H."/>
            <person name="Chen J."/>
            <person name="Chen Y.Q."/>
            <person name="Ai Y."/>
            <person name="Zhai J.W."/>
            <person name="Wu S.S."/>
            <person name="Zhou Z."/>
            <person name="Hsiao Y.Y."/>
            <person name="Wu W.L."/>
            <person name="Chen Y.Y."/>
            <person name="Lin Y.F."/>
            <person name="Hsu J.L."/>
            <person name="Li C.Y."/>
            <person name="Wang Z.W."/>
            <person name="Zhao X."/>
            <person name="Zhong W.Y."/>
            <person name="Ma X.K."/>
            <person name="Ma L."/>
            <person name="Huang J."/>
            <person name="Chen G.Z."/>
            <person name="Huang M.Z."/>
            <person name="Huang L."/>
            <person name="Peng D.H."/>
            <person name="Luo Y.B."/>
            <person name="Zou S.Q."/>
            <person name="Chen S.P."/>
            <person name="Lan S."/>
            <person name="Tsai W.C."/>
            <person name="Van de Peer Y."/>
            <person name="Liu Z.J."/>
        </authorList>
    </citation>
    <scope>NUCLEOTIDE SEQUENCE [LARGE SCALE GENOMIC DNA]</scope>
    <source>
        <strain evidence="7">Lor288</strain>
    </source>
</reference>
<feature type="transmembrane region" description="Helical" evidence="5">
    <location>
        <begin position="404"/>
        <end position="425"/>
    </location>
</feature>
<dbReference type="PANTHER" id="PTHR46158:SF2">
    <property type="entry name" value="OS02G0165000 PROTEIN"/>
    <property type="match status" value="1"/>
</dbReference>
<gene>
    <name evidence="7" type="ORF">KSP40_PGU013894</name>
</gene>
<dbReference type="InterPro" id="IPR013083">
    <property type="entry name" value="Znf_RING/FYVE/PHD"/>
</dbReference>
<feature type="region of interest" description="Disordered" evidence="4">
    <location>
        <begin position="1"/>
        <end position="131"/>
    </location>
</feature>
<dbReference type="PROSITE" id="PS51292">
    <property type="entry name" value="ZF_RING_CH"/>
    <property type="match status" value="1"/>
</dbReference>
<evidence type="ECO:0000256" key="1">
    <source>
        <dbReference type="ARBA" id="ARBA00022723"/>
    </source>
</evidence>
<comment type="caution">
    <text evidence="7">The sequence shown here is derived from an EMBL/GenBank/DDBJ whole genome shotgun (WGS) entry which is preliminary data.</text>
</comment>
<dbReference type="CDD" id="cd16495">
    <property type="entry name" value="RING_CH-C4HC3_MARCH"/>
    <property type="match status" value="1"/>
</dbReference>
<evidence type="ECO:0000256" key="3">
    <source>
        <dbReference type="ARBA" id="ARBA00022833"/>
    </source>
</evidence>
<dbReference type="Pfam" id="PF12906">
    <property type="entry name" value="RINGv"/>
    <property type="match status" value="1"/>
</dbReference>
<evidence type="ECO:0000313" key="8">
    <source>
        <dbReference type="Proteomes" id="UP001412067"/>
    </source>
</evidence>
<feature type="compositionally biased region" description="Polar residues" evidence="4">
    <location>
        <begin position="109"/>
        <end position="129"/>
    </location>
</feature>
<feature type="compositionally biased region" description="Polar residues" evidence="4">
    <location>
        <begin position="80"/>
        <end position="97"/>
    </location>
</feature>
<feature type="compositionally biased region" description="Basic and acidic residues" evidence="4">
    <location>
        <begin position="483"/>
        <end position="497"/>
    </location>
</feature>
<name>A0ABR2MSK0_9ASPA</name>
<dbReference type="InterPro" id="IPR011016">
    <property type="entry name" value="Znf_RING-CH"/>
</dbReference>
<evidence type="ECO:0000256" key="5">
    <source>
        <dbReference type="SAM" id="Phobius"/>
    </source>
</evidence>
<feature type="compositionally biased region" description="Pro residues" evidence="4">
    <location>
        <begin position="1"/>
        <end position="29"/>
    </location>
</feature>
<feature type="region of interest" description="Disordered" evidence="4">
    <location>
        <begin position="478"/>
        <end position="497"/>
    </location>
</feature>
<feature type="domain" description="RING-CH-type" evidence="6">
    <location>
        <begin position="257"/>
        <end position="319"/>
    </location>
</feature>
<dbReference type="Gene3D" id="3.30.40.10">
    <property type="entry name" value="Zinc/RING finger domain, C3HC4 (zinc finger)"/>
    <property type="match status" value="1"/>
</dbReference>
<keyword evidence="1" id="KW-0479">Metal-binding</keyword>
<keyword evidence="2" id="KW-0863">Zinc-finger</keyword>
<feature type="transmembrane region" description="Helical" evidence="5">
    <location>
        <begin position="377"/>
        <end position="397"/>
    </location>
</feature>
<keyword evidence="5" id="KW-1133">Transmembrane helix</keyword>
<keyword evidence="5" id="KW-0812">Transmembrane</keyword>
<evidence type="ECO:0000256" key="4">
    <source>
        <dbReference type="SAM" id="MobiDB-lite"/>
    </source>
</evidence>
<accession>A0ABR2MSK0</accession>
<dbReference type="SUPFAM" id="SSF57850">
    <property type="entry name" value="RING/U-box"/>
    <property type="match status" value="1"/>
</dbReference>
<evidence type="ECO:0000259" key="6">
    <source>
        <dbReference type="PROSITE" id="PS51292"/>
    </source>
</evidence>
<dbReference type="PANTHER" id="PTHR46158">
    <property type="entry name" value="OS02G0165000 PROTEIN"/>
    <property type="match status" value="1"/>
</dbReference>
<dbReference type="Proteomes" id="UP001412067">
    <property type="component" value="Unassembled WGS sequence"/>
</dbReference>
<protein>
    <recommendedName>
        <fullName evidence="6">RING-CH-type domain-containing protein</fullName>
    </recommendedName>
</protein>
<keyword evidence="3" id="KW-0862">Zinc</keyword>
<proteinExistence type="predicted"/>
<evidence type="ECO:0000256" key="2">
    <source>
        <dbReference type="ARBA" id="ARBA00022771"/>
    </source>
</evidence>
<evidence type="ECO:0000313" key="7">
    <source>
        <dbReference type="EMBL" id="KAK8967182.1"/>
    </source>
</evidence>
<keyword evidence="5" id="KW-0472">Membrane</keyword>